<dbReference type="SMART" id="SM01003">
    <property type="entry name" value="AlaDh_PNT_N"/>
    <property type="match status" value="1"/>
</dbReference>
<name>A0A316AR19_9BACT</name>
<gene>
    <name evidence="7" type="ORF">CLV98_10272</name>
</gene>
<comment type="caution">
    <text evidence="7">The sequence shown here is derived from an EMBL/GenBank/DDBJ whole genome shotgun (WGS) entry which is preliminary data.</text>
</comment>
<dbReference type="PROSITE" id="PS00837">
    <property type="entry name" value="ALADH_PNT_2"/>
    <property type="match status" value="1"/>
</dbReference>
<dbReference type="Gene3D" id="3.40.50.720">
    <property type="entry name" value="NAD(P)-binding Rossmann-like Domain"/>
    <property type="match status" value="2"/>
</dbReference>
<dbReference type="GO" id="GO:0000286">
    <property type="term" value="F:alanine dehydrogenase activity"/>
    <property type="evidence" value="ECO:0007669"/>
    <property type="project" value="UniProtKB-EC"/>
</dbReference>
<dbReference type="InterPro" id="IPR008143">
    <property type="entry name" value="Ala_DH/PNT_CS2"/>
</dbReference>
<keyword evidence="3" id="KW-0560">Oxidoreductase</keyword>
<reference evidence="7 8" key="1">
    <citation type="submission" date="2018-03" db="EMBL/GenBank/DDBJ databases">
        <title>Genomic Encyclopedia of Archaeal and Bacterial Type Strains, Phase II (KMG-II): from individual species to whole genera.</title>
        <authorList>
            <person name="Goeker M."/>
        </authorList>
    </citation>
    <scope>NUCLEOTIDE SEQUENCE [LARGE SCALE GENOMIC DNA]</scope>
    <source>
        <strain evidence="7 8">DSM 100346</strain>
    </source>
</reference>
<evidence type="ECO:0000259" key="6">
    <source>
        <dbReference type="SMART" id="SM01003"/>
    </source>
</evidence>
<dbReference type="InterPro" id="IPR008141">
    <property type="entry name" value="Ala_DH"/>
</dbReference>
<dbReference type="GO" id="GO:0005886">
    <property type="term" value="C:plasma membrane"/>
    <property type="evidence" value="ECO:0007669"/>
    <property type="project" value="TreeGrafter"/>
</dbReference>
<organism evidence="7 8">
    <name type="scientific">Dyadobacter jejuensis</name>
    <dbReference type="NCBI Taxonomy" id="1082580"/>
    <lineage>
        <taxon>Bacteria</taxon>
        <taxon>Pseudomonadati</taxon>
        <taxon>Bacteroidota</taxon>
        <taxon>Cytophagia</taxon>
        <taxon>Cytophagales</taxon>
        <taxon>Spirosomataceae</taxon>
        <taxon>Dyadobacter</taxon>
    </lineage>
</organism>
<evidence type="ECO:0000256" key="1">
    <source>
        <dbReference type="ARBA" id="ARBA00005689"/>
    </source>
</evidence>
<dbReference type="AlphaFoldDB" id="A0A316AR19"/>
<comment type="similarity">
    <text evidence="1">Belongs to the AlaDH/PNT family.</text>
</comment>
<dbReference type="InterPro" id="IPR007698">
    <property type="entry name" value="AlaDH/PNT_NAD(H)-bd"/>
</dbReference>
<dbReference type="SUPFAM" id="SSF52283">
    <property type="entry name" value="Formate/glycerate dehydrogenase catalytic domain-like"/>
    <property type="match status" value="1"/>
</dbReference>
<sequence>MAQPQISGFEQLAKQSALYPKESLMEVKRNHHSLHIGLPCEVSLQENRIALTPDAVGLLVRDGHEVWVESGAGKGANLSDHEYSEAGARIVHSPKEVYQANVILKVEPLVEEEFAFIKPGSTLISALNLPSLGKQYFERLNQSKITGIGYELIEDKVGGKPIIRAMGEIAGSAVLLVAAEYLSNSNGGRGVILGGITGVPPTSIVILGAGTVAEFATRAALGVGADVKVFDKQIYRLQRLKYAVGQNVYTSIIDTNTLSEAISKADVVIGTMRAENSLSPMVVTKEMIEQMRPGSVVIDVSIDQGGSFETSRMTTHDNPVFKYSDIIHYCVPNIPSRVAYTASTALSNVFLPFLLRTGTIGGIEEMIYANRWFMKGVYCHKGTLTNSNIARGFNMRYKDLTLLMAARM</sequence>
<feature type="domain" description="Alanine dehydrogenase/pyridine nucleotide transhydrogenase NAD(H)-binding" evidence="5">
    <location>
        <begin position="182"/>
        <end position="330"/>
    </location>
</feature>
<proteinExistence type="inferred from homology"/>
<dbReference type="EC" id="1.4.1.1" evidence="2"/>
<evidence type="ECO:0000256" key="2">
    <source>
        <dbReference type="ARBA" id="ARBA00012897"/>
    </source>
</evidence>
<dbReference type="GO" id="GO:0042853">
    <property type="term" value="P:L-alanine catabolic process"/>
    <property type="evidence" value="ECO:0007669"/>
    <property type="project" value="InterPro"/>
</dbReference>
<dbReference type="PANTHER" id="PTHR42795">
    <property type="entry name" value="ALANINE DEHYDROGENASE"/>
    <property type="match status" value="1"/>
</dbReference>
<dbReference type="Pfam" id="PF01262">
    <property type="entry name" value="AlaDh_PNT_C"/>
    <property type="match status" value="1"/>
</dbReference>
<dbReference type="OrthoDB" id="9804592at2"/>
<protein>
    <recommendedName>
        <fullName evidence="2">alanine dehydrogenase</fullName>
        <ecNumber evidence="2">1.4.1.1</ecNumber>
    </recommendedName>
</protein>
<dbReference type="SMART" id="SM01002">
    <property type="entry name" value="AlaDh_PNT_C"/>
    <property type="match status" value="1"/>
</dbReference>
<dbReference type="RefSeq" id="WP_109673145.1">
    <property type="nucleotide sequence ID" value="NZ_QGDT01000002.1"/>
</dbReference>
<evidence type="ECO:0000259" key="5">
    <source>
        <dbReference type="SMART" id="SM01002"/>
    </source>
</evidence>
<evidence type="ECO:0000313" key="8">
    <source>
        <dbReference type="Proteomes" id="UP000245880"/>
    </source>
</evidence>
<dbReference type="EMBL" id="QGDT01000002">
    <property type="protein sequence ID" value="PWJ59240.1"/>
    <property type="molecule type" value="Genomic_DNA"/>
</dbReference>
<keyword evidence="8" id="KW-1185">Reference proteome</keyword>
<keyword evidence="4" id="KW-0520">NAD</keyword>
<dbReference type="InterPro" id="IPR036291">
    <property type="entry name" value="NAD(P)-bd_dom_sf"/>
</dbReference>
<dbReference type="Proteomes" id="UP000245880">
    <property type="component" value="Unassembled WGS sequence"/>
</dbReference>
<dbReference type="SUPFAM" id="SSF51735">
    <property type="entry name" value="NAD(P)-binding Rossmann-fold domains"/>
    <property type="match status" value="1"/>
</dbReference>
<dbReference type="InterPro" id="IPR007886">
    <property type="entry name" value="AlaDH/PNT_N"/>
</dbReference>
<accession>A0A316AR19</accession>
<evidence type="ECO:0000313" key="7">
    <source>
        <dbReference type="EMBL" id="PWJ59240.1"/>
    </source>
</evidence>
<feature type="domain" description="Alanine dehydrogenase/pyridine nucleotide transhydrogenase N-terminal" evidence="6">
    <location>
        <begin position="37"/>
        <end position="170"/>
    </location>
</feature>
<evidence type="ECO:0000256" key="3">
    <source>
        <dbReference type="ARBA" id="ARBA00023002"/>
    </source>
</evidence>
<dbReference type="CDD" id="cd05305">
    <property type="entry name" value="L-AlaDH"/>
    <property type="match status" value="1"/>
</dbReference>
<evidence type="ECO:0000256" key="4">
    <source>
        <dbReference type="ARBA" id="ARBA00023027"/>
    </source>
</evidence>
<dbReference type="PANTHER" id="PTHR42795:SF1">
    <property type="entry name" value="ALANINE DEHYDROGENASE"/>
    <property type="match status" value="1"/>
</dbReference>
<dbReference type="Pfam" id="PF05222">
    <property type="entry name" value="AlaDh_PNT_N"/>
    <property type="match status" value="1"/>
</dbReference>